<dbReference type="EMBL" id="BAAATR010000096">
    <property type="protein sequence ID" value="GAA2282151.1"/>
    <property type="molecule type" value="Genomic_DNA"/>
</dbReference>
<accession>A0ABP5S112</accession>
<feature type="transmembrane region" description="Helical" evidence="1">
    <location>
        <begin position="86"/>
        <end position="108"/>
    </location>
</feature>
<keyword evidence="1" id="KW-0472">Membrane</keyword>
<protein>
    <submittedName>
        <fullName evidence="2">Uncharacterized protein</fullName>
    </submittedName>
</protein>
<gene>
    <name evidence="2" type="ORF">GCM10010430_80010</name>
</gene>
<keyword evidence="3" id="KW-1185">Reference proteome</keyword>
<evidence type="ECO:0000313" key="2">
    <source>
        <dbReference type="EMBL" id="GAA2282151.1"/>
    </source>
</evidence>
<proteinExistence type="predicted"/>
<organism evidence="2 3">
    <name type="scientific">Kitasatospora cystarginea</name>
    <dbReference type="NCBI Taxonomy" id="58350"/>
    <lineage>
        <taxon>Bacteria</taxon>
        <taxon>Bacillati</taxon>
        <taxon>Actinomycetota</taxon>
        <taxon>Actinomycetes</taxon>
        <taxon>Kitasatosporales</taxon>
        <taxon>Streptomycetaceae</taxon>
        <taxon>Kitasatospora</taxon>
    </lineage>
</organism>
<evidence type="ECO:0000313" key="3">
    <source>
        <dbReference type="Proteomes" id="UP001500305"/>
    </source>
</evidence>
<comment type="caution">
    <text evidence="2">The sequence shown here is derived from an EMBL/GenBank/DDBJ whole genome shotgun (WGS) entry which is preliminary data.</text>
</comment>
<keyword evidence="1" id="KW-1133">Transmembrane helix</keyword>
<reference evidence="3" key="1">
    <citation type="journal article" date="2019" name="Int. J. Syst. Evol. Microbiol.">
        <title>The Global Catalogue of Microorganisms (GCM) 10K type strain sequencing project: providing services to taxonomists for standard genome sequencing and annotation.</title>
        <authorList>
            <consortium name="The Broad Institute Genomics Platform"/>
            <consortium name="The Broad Institute Genome Sequencing Center for Infectious Disease"/>
            <person name="Wu L."/>
            <person name="Ma J."/>
        </authorList>
    </citation>
    <scope>NUCLEOTIDE SEQUENCE [LARGE SCALE GENOMIC DNA]</scope>
    <source>
        <strain evidence="3">JCM 7356</strain>
    </source>
</reference>
<dbReference type="Proteomes" id="UP001500305">
    <property type="component" value="Unassembled WGS sequence"/>
</dbReference>
<sequence length="118" mass="13303">MRLAVYKEFSRQYVSLGARVRDAAAIVRDEERRQPPDPWPMSAGPDRFGLSRFGPYTMASAYGWRTVSSSRCAALRRRSVRRRRRCGQVAAVVADVLVLVVETSLLLVDSDDGGQQDW</sequence>
<keyword evidence="1" id="KW-0812">Transmembrane</keyword>
<evidence type="ECO:0000256" key="1">
    <source>
        <dbReference type="SAM" id="Phobius"/>
    </source>
</evidence>
<name>A0ABP5S112_9ACTN</name>